<evidence type="ECO:0000256" key="5">
    <source>
        <dbReference type="ARBA" id="ARBA00022729"/>
    </source>
</evidence>
<dbReference type="GO" id="GO:0005576">
    <property type="term" value="C:extracellular region"/>
    <property type="evidence" value="ECO:0007669"/>
    <property type="project" value="UniProtKB-SubCell"/>
</dbReference>
<feature type="chain" id="PRO_5043112738" description="Epidermal patterning factor-like protein" evidence="7">
    <location>
        <begin position="26"/>
        <end position="127"/>
    </location>
</feature>
<organism evidence="8 9">
    <name type="scientific">Oldenlandia corymbosa var. corymbosa</name>
    <dbReference type="NCBI Taxonomy" id="529605"/>
    <lineage>
        <taxon>Eukaryota</taxon>
        <taxon>Viridiplantae</taxon>
        <taxon>Streptophyta</taxon>
        <taxon>Embryophyta</taxon>
        <taxon>Tracheophyta</taxon>
        <taxon>Spermatophyta</taxon>
        <taxon>Magnoliopsida</taxon>
        <taxon>eudicotyledons</taxon>
        <taxon>Gunneridae</taxon>
        <taxon>Pentapetalae</taxon>
        <taxon>asterids</taxon>
        <taxon>lamiids</taxon>
        <taxon>Gentianales</taxon>
        <taxon>Rubiaceae</taxon>
        <taxon>Rubioideae</taxon>
        <taxon>Spermacoceae</taxon>
        <taxon>Hedyotis-Oldenlandia complex</taxon>
        <taxon>Oldenlandia</taxon>
    </lineage>
</organism>
<evidence type="ECO:0000256" key="2">
    <source>
        <dbReference type="ARBA" id="ARBA00008127"/>
    </source>
</evidence>
<evidence type="ECO:0000313" key="9">
    <source>
        <dbReference type="Proteomes" id="UP001161247"/>
    </source>
</evidence>
<comment type="subcellular location">
    <subcellularLocation>
        <location evidence="1 7">Secreted</location>
    </subcellularLocation>
</comment>
<proteinExistence type="inferred from homology"/>
<dbReference type="Proteomes" id="UP001161247">
    <property type="component" value="Chromosome 7"/>
</dbReference>
<dbReference type="Pfam" id="PF17181">
    <property type="entry name" value="EPF"/>
    <property type="match status" value="1"/>
</dbReference>
<gene>
    <name evidence="8" type="ORF">OLC1_LOCUS20873</name>
</gene>
<dbReference type="PANTHER" id="PTHR33109:SF60">
    <property type="entry name" value="EPIDERMAL PATTERNING FACTOR-LIKE PROTEIN 8"/>
    <property type="match status" value="1"/>
</dbReference>
<evidence type="ECO:0000256" key="4">
    <source>
        <dbReference type="ARBA" id="ARBA00022525"/>
    </source>
</evidence>
<comment type="similarity">
    <text evidence="2 7">Belongs to the plant cysteine rich small secretory peptide family. Epidermal patterning factor subfamily.</text>
</comment>
<keyword evidence="6" id="KW-1015">Disulfide bond</keyword>
<evidence type="ECO:0000256" key="7">
    <source>
        <dbReference type="RuleBase" id="RU367102"/>
    </source>
</evidence>
<sequence>MSTPSRKCYHFSLWVAAILLFSVMAFIPSQSGTSVVGLTTSSSSSFKINDDDGDDDRGFQQVKMRLGSRPPGCVNKCMNCRPCRATLVIPPHHNKPFTTAKPAAHREDGSYYLLSWKCRCGNKLFQP</sequence>
<feature type="signal peptide" evidence="7">
    <location>
        <begin position="1"/>
        <end position="25"/>
    </location>
</feature>
<keyword evidence="4 7" id="KW-0964">Secreted</keyword>
<evidence type="ECO:0000256" key="3">
    <source>
        <dbReference type="ARBA" id="ARBA00022473"/>
    </source>
</evidence>
<name>A0AAV1E4Z0_OLDCO</name>
<dbReference type="InterPro" id="IPR039455">
    <property type="entry name" value="EPFL"/>
</dbReference>
<evidence type="ECO:0000313" key="8">
    <source>
        <dbReference type="EMBL" id="CAI9113988.1"/>
    </source>
</evidence>
<keyword evidence="3 7" id="KW-0217">Developmental protein</keyword>
<keyword evidence="5 7" id="KW-0732">Signal</keyword>
<protein>
    <recommendedName>
        <fullName evidence="7">Epidermal patterning factor-like protein</fullName>
    </recommendedName>
</protein>
<reference evidence="8" key="1">
    <citation type="submission" date="2023-03" db="EMBL/GenBank/DDBJ databases">
        <authorList>
            <person name="Julca I."/>
        </authorList>
    </citation>
    <scope>NUCLEOTIDE SEQUENCE</scope>
</reference>
<dbReference type="AlphaFoldDB" id="A0AAV1E4Z0"/>
<accession>A0AAV1E4Z0</accession>
<dbReference type="EMBL" id="OX459124">
    <property type="protein sequence ID" value="CAI9113988.1"/>
    <property type="molecule type" value="Genomic_DNA"/>
</dbReference>
<dbReference type="PANTHER" id="PTHR33109">
    <property type="entry name" value="EPIDERMAL PATTERNING FACTOR-LIKE PROTEIN 4"/>
    <property type="match status" value="1"/>
</dbReference>
<evidence type="ECO:0000256" key="1">
    <source>
        <dbReference type="ARBA" id="ARBA00004613"/>
    </source>
</evidence>
<evidence type="ECO:0000256" key="6">
    <source>
        <dbReference type="ARBA" id="ARBA00023157"/>
    </source>
</evidence>
<comment type="function">
    <text evidence="7">Controls stomatal patterning.</text>
</comment>
<keyword evidence="9" id="KW-1185">Reference proteome</keyword>
<dbReference type="GO" id="GO:0010052">
    <property type="term" value="P:guard cell differentiation"/>
    <property type="evidence" value="ECO:0007669"/>
    <property type="project" value="UniProtKB-UniRule"/>
</dbReference>